<organism evidence="1 2">
    <name type="scientific">Bondarzewia mesenterica</name>
    <dbReference type="NCBI Taxonomy" id="1095465"/>
    <lineage>
        <taxon>Eukaryota</taxon>
        <taxon>Fungi</taxon>
        <taxon>Dikarya</taxon>
        <taxon>Basidiomycota</taxon>
        <taxon>Agaricomycotina</taxon>
        <taxon>Agaricomycetes</taxon>
        <taxon>Russulales</taxon>
        <taxon>Bondarzewiaceae</taxon>
        <taxon>Bondarzewia</taxon>
    </lineage>
</organism>
<dbReference type="PANTHER" id="PTHR33266:SF1">
    <property type="entry name" value="F-BOX DOMAIN-CONTAINING PROTEIN"/>
    <property type="match status" value="1"/>
</dbReference>
<dbReference type="PANTHER" id="PTHR33266">
    <property type="entry name" value="CHROMOSOME 15, WHOLE GENOME SHOTGUN SEQUENCE"/>
    <property type="match status" value="1"/>
</dbReference>
<comment type="caution">
    <text evidence="1">The sequence shown here is derived from an EMBL/GenBank/DDBJ whole genome shotgun (WGS) entry which is preliminary data.</text>
</comment>
<protein>
    <submittedName>
        <fullName evidence="1">Uncharacterized protein</fullName>
    </submittedName>
</protein>
<proteinExistence type="predicted"/>
<dbReference type="OrthoDB" id="107110at2759"/>
<sequence length="853" mass="96361">MLPQIEPDDISPSLHARLDRQIVVLLQINDDWHDDWVDVGRQDPLTDSMLPQLICAIAMTSDRKVQGYRQLEQAQSLLENNPALKEALRKAWSDQSFAKIRSAVLLRSPPLKTVKQRQSIEGRKLTAVRKAWNAPYQLDHHVWLLETLNDIKINGQGRDYSNTVMILQSSGTGKSRMVDEQAALVFTIPFNLGAQRETEVLFPPPDDSVRDHLVKPCDTYVARLQSLLGHRTVSYETLTKEWRELLRSDKFPEAREELYSNVVVEAMKGGATSIDEHAAISEAVEELENLVRVIDPSWKMGKDSARPIKIVLYFDEADELVQRKAPTNYYDETLYDVLLSVFNDFQPFPIFAIFLSTIPHIRCFVPAPIQVQSSRAAASGPLQSPITKAPFDCAPDFLVIPGMLTIEDVSAVPFMAKFGRPLFWSMFGDIQDYHEIFWLTRSVLNTARSKLVCDTDAEKSFDYSSDPARLAVADVRLCLDYDPRRQQTQMIVAELVTSHMRMVYSVPEHREYMCSGYPSEPLLAEVAAMQLQDWRTTDRTTLIDTLRRYTGNGVLDLGERGEVVARVLVTEAIAQQILDSRPDNVADGLTFREAFEDARVRFTHFARLGDSSVASTDGMFAAFVRGMAFIAKYDEAVIDLLIPVLLRNELLREEVMTGILVQVNRRRTAWTVAAYDDIKAEDISFPTSDSFAKDRRPYYTIVMELGVQPAVPEHASKAKKGARNLRLHDDTQTSPSRVDIKQAGVARGELRSAAEAQTKLVHPRYNIYAYGCSGTVYKGIMPEDKDKYAFLLASRDFLSEHPRTNDRAIAAVRRLKPAWTVGKECFHWIQNTSLGNVVDEEEAEGIVISQYGS</sequence>
<reference evidence="1 2" key="1">
    <citation type="submission" date="2019-02" db="EMBL/GenBank/DDBJ databases">
        <title>Genome sequencing of the rare red list fungi Bondarzewia mesenterica.</title>
        <authorList>
            <person name="Buettner E."/>
            <person name="Kellner H."/>
        </authorList>
    </citation>
    <scope>NUCLEOTIDE SEQUENCE [LARGE SCALE GENOMIC DNA]</scope>
    <source>
        <strain evidence="1 2">DSM 108281</strain>
    </source>
</reference>
<accession>A0A4S4LMT2</accession>
<dbReference type="Proteomes" id="UP000310158">
    <property type="component" value="Unassembled WGS sequence"/>
</dbReference>
<keyword evidence="2" id="KW-1185">Reference proteome</keyword>
<dbReference type="EMBL" id="SGPL01000373">
    <property type="protein sequence ID" value="THH13245.1"/>
    <property type="molecule type" value="Genomic_DNA"/>
</dbReference>
<evidence type="ECO:0000313" key="2">
    <source>
        <dbReference type="Proteomes" id="UP000310158"/>
    </source>
</evidence>
<name>A0A4S4LMT2_9AGAM</name>
<gene>
    <name evidence="1" type="ORF">EW146_g6949</name>
</gene>
<dbReference type="AlphaFoldDB" id="A0A4S4LMT2"/>
<evidence type="ECO:0000313" key="1">
    <source>
        <dbReference type="EMBL" id="THH13245.1"/>
    </source>
</evidence>